<evidence type="ECO:0000313" key="7">
    <source>
        <dbReference type="Proteomes" id="UP000235672"/>
    </source>
</evidence>
<dbReference type="InterPro" id="IPR027417">
    <property type="entry name" value="P-loop_NTPase"/>
</dbReference>
<dbReference type="InterPro" id="IPR029058">
    <property type="entry name" value="AB_hydrolase_fold"/>
</dbReference>
<proteinExistence type="predicted"/>
<keyword evidence="7" id="KW-1185">Reference proteome</keyword>
<evidence type="ECO:0000313" key="6">
    <source>
        <dbReference type="EMBL" id="PMD16081.1"/>
    </source>
</evidence>
<evidence type="ECO:0000256" key="3">
    <source>
        <dbReference type="SAM" id="MobiDB-lite"/>
    </source>
</evidence>
<keyword evidence="1" id="KW-0677">Repeat</keyword>
<feature type="domain" description="Nephrocystin 3-like N-terminal" evidence="5">
    <location>
        <begin position="409"/>
        <end position="582"/>
    </location>
</feature>
<gene>
    <name evidence="6" type="ORF">NA56DRAFT_709172</name>
</gene>
<dbReference type="PROSITE" id="PS50088">
    <property type="entry name" value="ANK_REPEAT"/>
    <property type="match status" value="1"/>
</dbReference>
<dbReference type="SUPFAM" id="SSF53474">
    <property type="entry name" value="alpha/beta-Hydrolases"/>
    <property type="match status" value="1"/>
</dbReference>
<name>A0A2J6PPY2_9HELO</name>
<dbReference type="PANTHER" id="PTHR10039">
    <property type="entry name" value="AMELOGENIN"/>
    <property type="match status" value="1"/>
</dbReference>
<dbReference type="OrthoDB" id="195446at2759"/>
<dbReference type="Pfam" id="PF24883">
    <property type="entry name" value="NPHP3_N"/>
    <property type="match status" value="1"/>
</dbReference>
<dbReference type="Gene3D" id="3.40.50.1820">
    <property type="entry name" value="alpha/beta hydrolase"/>
    <property type="match status" value="1"/>
</dbReference>
<dbReference type="SUPFAM" id="SSF48403">
    <property type="entry name" value="Ankyrin repeat"/>
    <property type="match status" value="1"/>
</dbReference>
<dbReference type="InterPro" id="IPR056884">
    <property type="entry name" value="NPHP3-like_N"/>
</dbReference>
<dbReference type="Pfam" id="PF12796">
    <property type="entry name" value="Ank_2"/>
    <property type="match status" value="1"/>
</dbReference>
<evidence type="ECO:0000259" key="5">
    <source>
        <dbReference type="Pfam" id="PF24883"/>
    </source>
</evidence>
<dbReference type="Gene3D" id="3.40.50.300">
    <property type="entry name" value="P-loop containing nucleotide triphosphate hydrolases"/>
    <property type="match status" value="1"/>
</dbReference>
<dbReference type="PANTHER" id="PTHR10039:SF15">
    <property type="entry name" value="NACHT DOMAIN-CONTAINING PROTEIN"/>
    <property type="match status" value="1"/>
</dbReference>
<organism evidence="6 7">
    <name type="scientific">Hyaloscypha hepaticicola</name>
    <dbReference type="NCBI Taxonomy" id="2082293"/>
    <lineage>
        <taxon>Eukaryota</taxon>
        <taxon>Fungi</taxon>
        <taxon>Dikarya</taxon>
        <taxon>Ascomycota</taxon>
        <taxon>Pezizomycotina</taxon>
        <taxon>Leotiomycetes</taxon>
        <taxon>Helotiales</taxon>
        <taxon>Hyaloscyphaceae</taxon>
        <taxon>Hyaloscypha</taxon>
    </lineage>
</organism>
<feature type="domain" description="GPI inositol-deacylase winged helix" evidence="4">
    <location>
        <begin position="701"/>
        <end position="777"/>
    </location>
</feature>
<protein>
    <submittedName>
        <fullName evidence="6">Uncharacterized protein</fullName>
    </submittedName>
</protein>
<evidence type="ECO:0000256" key="2">
    <source>
        <dbReference type="PROSITE-ProRule" id="PRU00023"/>
    </source>
</evidence>
<reference evidence="6 7" key="1">
    <citation type="submission" date="2016-05" db="EMBL/GenBank/DDBJ databases">
        <title>A degradative enzymes factory behind the ericoid mycorrhizal symbiosis.</title>
        <authorList>
            <consortium name="DOE Joint Genome Institute"/>
            <person name="Martino E."/>
            <person name="Morin E."/>
            <person name="Grelet G."/>
            <person name="Kuo A."/>
            <person name="Kohler A."/>
            <person name="Daghino S."/>
            <person name="Barry K."/>
            <person name="Choi C."/>
            <person name="Cichocki N."/>
            <person name="Clum A."/>
            <person name="Copeland A."/>
            <person name="Hainaut M."/>
            <person name="Haridas S."/>
            <person name="Labutti K."/>
            <person name="Lindquist E."/>
            <person name="Lipzen A."/>
            <person name="Khouja H.-R."/>
            <person name="Murat C."/>
            <person name="Ohm R."/>
            <person name="Olson A."/>
            <person name="Spatafora J."/>
            <person name="Veneault-Fourrey C."/>
            <person name="Henrissat B."/>
            <person name="Grigoriev I."/>
            <person name="Martin F."/>
            <person name="Perotto S."/>
        </authorList>
    </citation>
    <scope>NUCLEOTIDE SEQUENCE [LARGE SCALE GENOMIC DNA]</scope>
    <source>
        <strain evidence="6 7">UAMH 7357</strain>
    </source>
</reference>
<dbReference type="AlphaFoldDB" id="A0A2J6PPY2"/>
<evidence type="ECO:0000256" key="1">
    <source>
        <dbReference type="ARBA" id="ARBA00022737"/>
    </source>
</evidence>
<dbReference type="SUPFAM" id="SSF52540">
    <property type="entry name" value="P-loop containing nucleoside triphosphate hydrolases"/>
    <property type="match status" value="1"/>
</dbReference>
<evidence type="ECO:0000259" key="4">
    <source>
        <dbReference type="Pfam" id="PF22939"/>
    </source>
</evidence>
<keyword evidence="2" id="KW-0040">ANK repeat</keyword>
<dbReference type="PROSITE" id="PS50297">
    <property type="entry name" value="ANK_REP_REGION"/>
    <property type="match status" value="1"/>
</dbReference>
<dbReference type="InterPro" id="IPR036770">
    <property type="entry name" value="Ankyrin_rpt-contain_sf"/>
</dbReference>
<sequence>MVSIKKAFRKIKIFERSKAQGGVSQLALEATPSVAPPATASQPSPNTTSGGGQDEASQVPGPSSLTPLYSVAQNEAEPPSTVPALPSGTFDERETSQNFLVELVPHEDPEIDIVAVHGLNPTNTKFHAYETWTSTGGNLWLKDFLPTSLPTVRARVLLFGYNANVAFKTSTAGVREQANNLLNRLYLIREGNDASQRPIVFICHSLGGIVVKQVSPSSMHWLRPSLTISITQSAMPHGIAFFGTPHQGGKYAELGDIASKVARGFLRNPKNNFLDVLKKDSLFSDELVKNYRHDLMKYHVLSVCETREYKNLGVIVDQKSATLGLPGTLEEQVSLDADHANIWKFTSAVGQDFVQVLGNLKKLVEGAVNQKDDVKTLVQEKELKIVSSLSPLHGFFQEQKDNFSRQQEGTGQWLLGSEEFGEWVKGSGDTLWCLGIPGAGKTILTSIVVDKLRRDFQSESNVRIACIYCDYKNKSDQTLTNLIASIWEQLIIDSQGKISLSEDAKSLYERGCVRHTRPSPEEVSTLIKHEITIKRYRKVFIIADALDECSGEGDGLLRLLAALKADVLADVQADVHFMFTSRHNVSLKPHFESPKKLEIKATDADLGKYVIERISRVGRSYPTKAPKLWETIRHETEFQERIVTGIISRTEGMFLLAELHMNSLAAQINRYNLEETLNSLPKKPEDTYRDALQRIEDQDEECREIARNTLAWLYHARQLLTVEELQHALAVKIGDTSVNEDRLMDEDTLLSICAGLVIIDPKSRVIRLVHYTAQEYFKGVRETWVLDAPTDITVACVTYLSFDAFAAGFCLTDEEFEARLQLNPLYDYAARNWGHHARAASTEVEKLILSLLESEVKVSAANQAMLASRSYLGYSGYSQRVPRQMTGLHLAAYFGLVEATRAILKNGLDPDSKDTKYGQTPLLWASRHGHEAVNMGARRW</sequence>
<dbReference type="InterPro" id="IPR054471">
    <property type="entry name" value="GPIID_WHD"/>
</dbReference>
<dbReference type="Gene3D" id="1.25.40.20">
    <property type="entry name" value="Ankyrin repeat-containing domain"/>
    <property type="match status" value="1"/>
</dbReference>
<dbReference type="EMBL" id="KZ613508">
    <property type="protein sequence ID" value="PMD16081.1"/>
    <property type="molecule type" value="Genomic_DNA"/>
</dbReference>
<dbReference type="Pfam" id="PF22939">
    <property type="entry name" value="WHD_GPIID"/>
    <property type="match status" value="1"/>
</dbReference>
<accession>A0A2J6PPY2</accession>
<dbReference type="InterPro" id="IPR002110">
    <property type="entry name" value="Ankyrin_rpt"/>
</dbReference>
<feature type="region of interest" description="Disordered" evidence="3">
    <location>
        <begin position="20"/>
        <end position="67"/>
    </location>
</feature>
<dbReference type="Proteomes" id="UP000235672">
    <property type="component" value="Unassembled WGS sequence"/>
</dbReference>
<feature type="compositionally biased region" description="Low complexity" evidence="3">
    <location>
        <begin position="30"/>
        <end position="48"/>
    </location>
</feature>
<feature type="repeat" description="ANK" evidence="2">
    <location>
        <begin position="883"/>
        <end position="915"/>
    </location>
</feature>